<comment type="caution">
    <text evidence="1">The sequence shown here is derived from an EMBL/GenBank/DDBJ whole genome shotgun (WGS) entry which is preliminary data.</text>
</comment>
<dbReference type="Proteomes" id="UP000003706">
    <property type="component" value="Unassembled WGS sequence"/>
</dbReference>
<dbReference type="InterPro" id="IPR019198">
    <property type="entry name" value="Beta_propeller_containing"/>
</dbReference>
<proteinExistence type="predicted"/>
<dbReference type="RefSeq" id="WP_007043650.1">
    <property type="nucleotide sequence ID" value="NZ_AGJL01000003.1"/>
</dbReference>
<name>H1KWN1_9EURY</name>
<keyword evidence="2" id="KW-1185">Reference proteome</keyword>
<reference evidence="1 2" key="1">
    <citation type="submission" date="2011-09" db="EMBL/GenBank/DDBJ databases">
        <title>The draft genome of Methanotorris formicicus Mc-S-70.</title>
        <authorList>
            <consortium name="US DOE Joint Genome Institute (JGI-PGF)"/>
            <person name="Lucas S."/>
            <person name="Han J."/>
            <person name="Lapidus A."/>
            <person name="Cheng J.-F."/>
            <person name="Goodwin L."/>
            <person name="Pitluck S."/>
            <person name="Peters L."/>
            <person name="Land M.L."/>
            <person name="Hauser L."/>
            <person name="Sieprawska-Lupa M."/>
            <person name="Takai K."/>
            <person name="Miyazaki J."/>
            <person name="Whitman W."/>
            <person name="Woyke T.J."/>
        </authorList>
    </citation>
    <scope>NUCLEOTIDE SEQUENCE [LARGE SCALE GENOMIC DNA]</scope>
    <source>
        <strain evidence="1 2">Mc-S-70</strain>
    </source>
</reference>
<evidence type="ECO:0000313" key="1">
    <source>
        <dbReference type="EMBL" id="EHP89146.1"/>
    </source>
</evidence>
<dbReference type="Pfam" id="PF09826">
    <property type="entry name" value="Beta_propel"/>
    <property type="match status" value="1"/>
</dbReference>
<protein>
    <submittedName>
        <fullName evidence="1">Beta propeller domain protein</fullName>
    </submittedName>
</protein>
<dbReference type="PIRSF" id="PIRSF006425">
    <property type="entry name" value="UCP006425_WD40"/>
    <property type="match status" value="1"/>
</dbReference>
<dbReference type="OrthoDB" id="28968at2157"/>
<dbReference type="InterPro" id="IPR014441">
    <property type="entry name" value="UCP006425_b-propeller"/>
</dbReference>
<accession>H1KWN1</accession>
<organism evidence="1 2">
    <name type="scientific">Methanotorris formicicus Mc-S-70</name>
    <dbReference type="NCBI Taxonomy" id="647171"/>
    <lineage>
        <taxon>Archaea</taxon>
        <taxon>Methanobacteriati</taxon>
        <taxon>Methanobacteriota</taxon>
        <taxon>Methanomada group</taxon>
        <taxon>Methanococci</taxon>
        <taxon>Methanococcales</taxon>
        <taxon>Methanocaldococcaceae</taxon>
        <taxon>Methanotorris</taxon>
    </lineage>
</organism>
<dbReference type="AlphaFoldDB" id="H1KWN1"/>
<sequence length="613" mass="71680">MKNLITFGISILLILSLICGCFEKDKEEIKEKNWDFKLTPAESKLKFEEFKNNLEGDGYYVGGLRYTGEQAVAVSDAKSTGVKESERYSETNVQVKDVDEADILKTNGKIIVFSHRKSYLINPLPPEEAGVINNISQSGNLYLINNTLIIIGRHKIISYDVSNPKYPKIIWQMNLNGSYIDSRLYNNTIYLVVRKNSVECPIIWNGYRIGYDKYYIPIPPPIYIRNFDITYIIGKINIEDGKVESSIAITSSYRTTLYMSKNNLYFAYHLKTNEEKLMLEFLKENAGKYFPEDVVDKIKRVIENKDFGERAKFIEITETINKYLNSLPSEDRHNLMKNLQNDFENYLEEHWEEYELTGIVKVNLDNFEVKSGKVSGHLLNNFAMDEYKGYLRVATTIGDWRFKDRMTNNIFVLDENLNVVGKLTGLEKGERIYAVRFMGDKAYVVTYKETDPLLVIDLRYPKDPKVLGKLKIPGYSTYLHPIGNNLFIGIGRDDDGKLKISLFDISDLENPKEIDKYKLDEYWSPTLRDYHAFLWDEKYKIFFFPVNKHAYIFKVENNEIMMVKDDVHKTIVLRSLFINNYLYTFSPLEMHILDENTWKLIKNIEFDSIYFRK</sequence>
<dbReference type="EMBL" id="AGJL01000003">
    <property type="protein sequence ID" value="EHP89146.1"/>
    <property type="molecule type" value="Genomic_DNA"/>
</dbReference>
<dbReference type="STRING" id="647171.MetfoDRAFT_0204"/>
<evidence type="ECO:0000313" key="2">
    <source>
        <dbReference type="Proteomes" id="UP000003706"/>
    </source>
</evidence>
<dbReference type="PATRIC" id="fig|647171.4.peg.202"/>
<dbReference type="SUPFAM" id="SSF51004">
    <property type="entry name" value="C-terminal (heme d1) domain of cytochrome cd1-nitrite reductase"/>
    <property type="match status" value="1"/>
</dbReference>
<gene>
    <name evidence="1" type="ORF">MetfoDRAFT_0204</name>
</gene>
<dbReference type="PROSITE" id="PS51257">
    <property type="entry name" value="PROKAR_LIPOPROTEIN"/>
    <property type="match status" value="1"/>
</dbReference>
<dbReference type="SUPFAM" id="SSF158842">
    <property type="entry name" value="PMT central region-like"/>
    <property type="match status" value="1"/>
</dbReference>
<dbReference type="InterPro" id="IPR011048">
    <property type="entry name" value="Haem_d1_sf"/>
</dbReference>